<dbReference type="SUPFAM" id="SSF47203">
    <property type="entry name" value="Acyl-CoA dehydrogenase C-terminal domain-like"/>
    <property type="match status" value="1"/>
</dbReference>
<accession>A0A916WJQ8</accession>
<proteinExistence type="predicted"/>
<dbReference type="Pfam" id="PF08028">
    <property type="entry name" value="Acyl-CoA_dh_2"/>
    <property type="match status" value="1"/>
</dbReference>
<dbReference type="SUPFAM" id="SSF56645">
    <property type="entry name" value="Acyl-CoA dehydrogenase NM domain-like"/>
    <property type="match status" value="1"/>
</dbReference>
<dbReference type="InterPro" id="IPR009100">
    <property type="entry name" value="AcylCoA_DH/oxidase_NM_dom_sf"/>
</dbReference>
<name>A0A916WJQ8_9MICO</name>
<dbReference type="EMBL" id="BMGB01000001">
    <property type="protein sequence ID" value="GGB07943.1"/>
    <property type="molecule type" value="Genomic_DNA"/>
</dbReference>
<dbReference type="InterPro" id="IPR036250">
    <property type="entry name" value="AcylCo_DH-like_C"/>
</dbReference>
<dbReference type="Proteomes" id="UP000606922">
    <property type="component" value="Unassembled WGS sequence"/>
</dbReference>
<gene>
    <name evidence="3" type="ORF">GCM10010979_23100</name>
</gene>
<dbReference type="RefSeq" id="WP_188510745.1">
    <property type="nucleotide sequence ID" value="NZ_BMGB01000001.1"/>
</dbReference>
<evidence type="ECO:0000313" key="3">
    <source>
        <dbReference type="EMBL" id="GGB07943.1"/>
    </source>
</evidence>
<keyword evidence="4" id="KW-1185">Reference proteome</keyword>
<dbReference type="PANTHER" id="PTHR43884:SF25">
    <property type="entry name" value="ACYL-COA DEHYDROGENASE YDBM-RELATED"/>
    <property type="match status" value="1"/>
</dbReference>
<dbReference type="Gene3D" id="1.20.140.10">
    <property type="entry name" value="Butyryl-CoA Dehydrogenase, subunit A, domain 3"/>
    <property type="match status" value="1"/>
</dbReference>
<comment type="caution">
    <text evidence="3">The sequence shown here is derived from an EMBL/GenBank/DDBJ whole genome shotgun (WGS) entry which is preliminary data.</text>
</comment>
<keyword evidence="1" id="KW-0560">Oxidoreductase</keyword>
<dbReference type="InterPro" id="IPR046373">
    <property type="entry name" value="Acyl-CoA_Oxase/DH_mid-dom_sf"/>
</dbReference>
<dbReference type="GO" id="GO:0003995">
    <property type="term" value="F:acyl-CoA dehydrogenase activity"/>
    <property type="evidence" value="ECO:0007669"/>
    <property type="project" value="TreeGrafter"/>
</dbReference>
<evidence type="ECO:0000259" key="2">
    <source>
        <dbReference type="Pfam" id="PF08028"/>
    </source>
</evidence>
<dbReference type="AlphaFoldDB" id="A0A916WJQ8"/>
<dbReference type="PANTHER" id="PTHR43884">
    <property type="entry name" value="ACYL-COA DEHYDROGENASE"/>
    <property type="match status" value="1"/>
</dbReference>
<dbReference type="Gene3D" id="2.40.110.10">
    <property type="entry name" value="Butyryl-CoA Dehydrogenase, subunit A, domain 2"/>
    <property type="match status" value="1"/>
</dbReference>
<evidence type="ECO:0000313" key="4">
    <source>
        <dbReference type="Proteomes" id="UP000606922"/>
    </source>
</evidence>
<reference evidence="3" key="2">
    <citation type="submission" date="2020-09" db="EMBL/GenBank/DDBJ databases">
        <authorList>
            <person name="Sun Q."/>
            <person name="Zhou Y."/>
        </authorList>
    </citation>
    <scope>NUCLEOTIDE SEQUENCE</scope>
    <source>
        <strain evidence="3">CGMCC 1.12813</strain>
    </source>
</reference>
<reference evidence="3" key="1">
    <citation type="journal article" date="2014" name="Int. J. Syst. Evol. Microbiol.">
        <title>Complete genome sequence of Corynebacterium casei LMG S-19264T (=DSM 44701T), isolated from a smear-ripened cheese.</title>
        <authorList>
            <consortium name="US DOE Joint Genome Institute (JGI-PGF)"/>
            <person name="Walter F."/>
            <person name="Albersmeier A."/>
            <person name="Kalinowski J."/>
            <person name="Ruckert C."/>
        </authorList>
    </citation>
    <scope>NUCLEOTIDE SEQUENCE</scope>
    <source>
        <strain evidence="3">CGMCC 1.12813</strain>
    </source>
</reference>
<protein>
    <submittedName>
        <fullName evidence="3">Acyl-CoA dehydrogenase</fullName>
    </submittedName>
</protein>
<sequence length="371" mass="39741">MTALNEDLLARIRSRAAGYDRDNAFFSDDLDDLRAAGYLGSRPLLEVARDQRLLGAHAPATALGINMHLVVVGIARVLHERGDGSLDWIAAEAAAGELFAFGNSEAGNDQVMFDSRTKAEPQPDGSYLFTGTKIFTSLSPAWTRLAVFGRDDSDDSGPTLVHGVLTRETPGHHAAGEWNPLGMRATQSFTTVLDGARVAPERITRILPVGPVADPYIFGLFADFLLLISSVYAGIADRALELAVENVSSRRSMKTGLAYGQDPDIRWQLADAAIALDSLAPQIEGLARDVDELADHGTAWFRLLVGTKTRSVDVARSVVETAIRVSGGSSYGADTELSRLYRDALAGLFHPSDPESAHATVATNLLGALEL</sequence>
<feature type="domain" description="Acyl-CoA dehydrogenase C-terminal" evidence="2">
    <location>
        <begin position="227"/>
        <end position="350"/>
    </location>
</feature>
<dbReference type="InterPro" id="IPR013107">
    <property type="entry name" value="Acyl-CoA_DH_C"/>
</dbReference>
<organism evidence="3 4">
    <name type="scientific">Conyzicola nivalis</name>
    <dbReference type="NCBI Taxonomy" id="1477021"/>
    <lineage>
        <taxon>Bacteria</taxon>
        <taxon>Bacillati</taxon>
        <taxon>Actinomycetota</taxon>
        <taxon>Actinomycetes</taxon>
        <taxon>Micrococcales</taxon>
        <taxon>Microbacteriaceae</taxon>
        <taxon>Conyzicola</taxon>
    </lineage>
</organism>
<evidence type="ECO:0000256" key="1">
    <source>
        <dbReference type="ARBA" id="ARBA00023002"/>
    </source>
</evidence>